<feature type="region of interest" description="Disordered" evidence="1">
    <location>
        <begin position="229"/>
        <end position="302"/>
    </location>
</feature>
<reference evidence="3 4" key="1">
    <citation type="submission" date="2015-12" db="EMBL/GenBank/DDBJ databases">
        <title>The genome of Folsomia candida.</title>
        <authorList>
            <person name="Faddeeva A."/>
            <person name="Derks M.F."/>
            <person name="Anvar Y."/>
            <person name="Smit S."/>
            <person name="Van Straalen N."/>
            <person name="Roelofs D."/>
        </authorList>
    </citation>
    <scope>NUCLEOTIDE SEQUENCE [LARGE SCALE GENOMIC DNA]</scope>
    <source>
        <strain evidence="3 4">VU population</strain>
        <tissue evidence="3">Whole body</tissue>
    </source>
</reference>
<name>A0A226DG75_FOLCA</name>
<dbReference type="Proteomes" id="UP000198287">
    <property type="component" value="Unassembled WGS sequence"/>
</dbReference>
<dbReference type="OrthoDB" id="10067585at2759"/>
<accession>A0A226DG75</accession>
<sequence length="302" mass="33181">MGSDFINTLYILLILHKICGENSTKFDKRGYLVPWLILVPLHTLIDTFTVINIIILYMEHAPSQDAWWGIVTSLTITLDFLLNFINVYAFLCVVSQYQEYLAGRGSAAYEGYPWENAVQIFPPEIYKSLTSTAAASCASFAAYTVAIAMQRARRAKILMRRDTNTSVRYEAGGDRNNVGGGGGGGTSGCGGGGRSNGSNPCFSVEGEKSDVWCEDLVLDKLDFGDRKACRRGGHEEEDDDDDDDEWGGQDRKPSNVTSTTMVRFDCDEDGASGSPPPRPGQRSRSASKKHVSTEGRVTLWDD</sequence>
<dbReference type="EMBL" id="LNIX01000020">
    <property type="protein sequence ID" value="OXA44189.1"/>
    <property type="molecule type" value="Genomic_DNA"/>
</dbReference>
<keyword evidence="4" id="KW-1185">Reference proteome</keyword>
<feature type="transmembrane region" description="Helical" evidence="2">
    <location>
        <begin position="32"/>
        <end position="55"/>
    </location>
</feature>
<feature type="compositionally biased region" description="Acidic residues" evidence="1">
    <location>
        <begin position="235"/>
        <end position="247"/>
    </location>
</feature>
<organism evidence="3 4">
    <name type="scientific">Folsomia candida</name>
    <name type="common">Springtail</name>
    <dbReference type="NCBI Taxonomy" id="158441"/>
    <lineage>
        <taxon>Eukaryota</taxon>
        <taxon>Metazoa</taxon>
        <taxon>Ecdysozoa</taxon>
        <taxon>Arthropoda</taxon>
        <taxon>Hexapoda</taxon>
        <taxon>Collembola</taxon>
        <taxon>Entomobryomorpha</taxon>
        <taxon>Isotomoidea</taxon>
        <taxon>Isotomidae</taxon>
        <taxon>Proisotominae</taxon>
        <taxon>Folsomia</taxon>
    </lineage>
</organism>
<keyword evidence="2" id="KW-0472">Membrane</keyword>
<evidence type="ECO:0000256" key="2">
    <source>
        <dbReference type="SAM" id="Phobius"/>
    </source>
</evidence>
<evidence type="ECO:0000256" key="1">
    <source>
        <dbReference type="SAM" id="MobiDB-lite"/>
    </source>
</evidence>
<feature type="transmembrane region" description="Helical" evidence="2">
    <location>
        <begin position="67"/>
        <end position="91"/>
    </location>
</feature>
<gene>
    <name evidence="3" type="ORF">Fcan01_21094</name>
</gene>
<evidence type="ECO:0000313" key="4">
    <source>
        <dbReference type="Proteomes" id="UP000198287"/>
    </source>
</evidence>
<comment type="caution">
    <text evidence="3">The sequence shown here is derived from an EMBL/GenBank/DDBJ whole genome shotgun (WGS) entry which is preliminary data.</text>
</comment>
<evidence type="ECO:0000313" key="3">
    <source>
        <dbReference type="EMBL" id="OXA44189.1"/>
    </source>
</evidence>
<keyword evidence="2" id="KW-0812">Transmembrane</keyword>
<proteinExistence type="predicted"/>
<keyword evidence="2" id="KW-1133">Transmembrane helix</keyword>
<dbReference type="AlphaFoldDB" id="A0A226DG75"/>
<protein>
    <submittedName>
        <fullName evidence="3">Uncharacterized protein</fullName>
    </submittedName>
</protein>